<evidence type="ECO:0000256" key="2">
    <source>
        <dbReference type="ARBA" id="ARBA00022490"/>
    </source>
</evidence>
<dbReference type="STRING" id="1548.CSCA_3069"/>
<dbReference type="InterPro" id="IPR003761">
    <property type="entry name" value="Exonuc_VII_S"/>
</dbReference>
<dbReference type="GO" id="GO:0009318">
    <property type="term" value="C:exodeoxyribonuclease VII complex"/>
    <property type="evidence" value="ECO:0007669"/>
    <property type="project" value="UniProtKB-UniRule"/>
</dbReference>
<sequence>MPRKNESYEAMVKKLEEIVNEMDTGSLSLEESMKKYEEGVKLTNKLYKILSEAEGKIKLFTEAGEKDFKVEN</sequence>
<dbReference type="NCBIfam" id="TIGR01280">
    <property type="entry name" value="xseB"/>
    <property type="match status" value="1"/>
</dbReference>
<evidence type="ECO:0000313" key="8">
    <source>
        <dbReference type="Proteomes" id="UP000033115"/>
    </source>
</evidence>
<dbReference type="EMBL" id="CP009933">
    <property type="protein sequence ID" value="AKA70194.1"/>
    <property type="molecule type" value="Genomic_DNA"/>
</dbReference>
<dbReference type="Gene3D" id="1.10.287.1040">
    <property type="entry name" value="Exonuclease VII, small subunit"/>
    <property type="match status" value="1"/>
</dbReference>
<keyword evidence="2 6" id="KW-0963">Cytoplasm</keyword>
<evidence type="ECO:0000256" key="3">
    <source>
        <dbReference type="ARBA" id="ARBA00022722"/>
    </source>
</evidence>
<comment type="function">
    <text evidence="6">Bidirectionally degrades single-stranded DNA into large acid-insoluble oligonucleotides, which are then degraded further into small acid-soluble oligonucleotides.</text>
</comment>
<dbReference type="KEGG" id="csq:CSCA_3069"/>
<keyword evidence="3 6" id="KW-0540">Nuclease</keyword>
<comment type="subcellular location">
    <subcellularLocation>
        <location evidence="6">Cytoplasm</location>
    </subcellularLocation>
</comment>
<comment type="subunit">
    <text evidence="6">Heterooligomer composed of large and small subunits.</text>
</comment>
<comment type="catalytic activity">
    <reaction evidence="6">
        <text>Exonucleolytic cleavage in either 5'- to 3'- or 3'- to 5'-direction to yield nucleoside 5'-phosphates.</text>
        <dbReference type="EC" id="3.1.11.6"/>
    </reaction>
</comment>
<dbReference type="PANTHER" id="PTHR34137:SF1">
    <property type="entry name" value="EXODEOXYRIBONUCLEASE 7 SMALL SUBUNIT"/>
    <property type="match status" value="1"/>
</dbReference>
<dbReference type="GO" id="GO:0005829">
    <property type="term" value="C:cytosol"/>
    <property type="evidence" value="ECO:0007669"/>
    <property type="project" value="TreeGrafter"/>
</dbReference>
<keyword evidence="4 6" id="KW-0378">Hydrolase</keyword>
<protein>
    <recommendedName>
        <fullName evidence="6">Exodeoxyribonuclease 7 small subunit</fullName>
        <ecNumber evidence="6">3.1.11.6</ecNumber>
    </recommendedName>
    <alternativeName>
        <fullName evidence="6">Exodeoxyribonuclease VII small subunit</fullName>
        <shortName evidence="6">Exonuclease VII small subunit</shortName>
    </alternativeName>
</protein>
<dbReference type="AlphaFoldDB" id="A0A0E3MA16"/>
<evidence type="ECO:0000256" key="1">
    <source>
        <dbReference type="ARBA" id="ARBA00009998"/>
    </source>
</evidence>
<dbReference type="Pfam" id="PF02609">
    <property type="entry name" value="Exonuc_VII_S"/>
    <property type="match status" value="1"/>
</dbReference>
<accession>A0A0E3MA16</accession>
<dbReference type="HAMAP" id="MF_00337">
    <property type="entry name" value="Exonuc_7_S"/>
    <property type="match status" value="1"/>
</dbReference>
<evidence type="ECO:0000313" key="7">
    <source>
        <dbReference type="EMBL" id="AKA70194.1"/>
    </source>
</evidence>
<evidence type="ECO:0000256" key="5">
    <source>
        <dbReference type="ARBA" id="ARBA00022839"/>
    </source>
</evidence>
<dbReference type="SUPFAM" id="SSF116842">
    <property type="entry name" value="XseB-like"/>
    <property type="match status" value="1"/>
</dbReference>
<dbReference type="GO" id="GO:0008855">
    <property type="term" value="F:exodeoxyribonuclease VII activity"/>
    <property type="evidence" value="ECO:0007669"/>
    <property type="project" value="UniProtKB-UniRule"/>
</dbReference>
<organism evidence="7 8">
    <name type="scientific">Clostridium scatologenes</name>
    <dbReference type="NCBI Taxonomy" id="1548"/>
    <lineage>
        <taxon>Bacteria</taxon>
        <taxon>Bacillati</taxon>
        <taxon>Bacillota</taxon>
        <taxon>Clostridia</taxon>
        <taxon>Eubacteriales</taxon>
        <taxon>Clostridiaceae</taxon>
        <taxon>Clostridium</taxon>
    </lineage>
</organism>
<dbReference type="Proteomes" id="UP000033115">
    <property type="component" value="Chromosome"/>
</dbReference>
<keyword evidence="8" id="KW-1185">Reference proteome</keyword>
<gene>
    <name evidence="6" type="primary">xseB</name>
    <name evidence="7" type="ORF">CSCA_3069</name>
</gene>
<dbReference type="InterPro" id="IPR037004">
    <property type="entry name" value="Exonuc_VII_ssu_sf"/>
</dbReference>
<evidence type="ECO:0000256" key="4">
    <source>
        <dbReference type="ARBA" id="ARBA00022801"/>
    </source>
</evidence>
<dbReference type="NCBIfam" id="NF002140">
    <property type="entry name" value="PRK00977.1-4"/>
    <property type="match status" value="1"/>
</dbReference>
<dbReference type="PANTHER" id="PTHR34137">
    <property type="entry name" value="EXODEOXYRIBONUCLEASE 7 SMALL SUBUNIT"/>
    <property type="match status" value="1"/>
</dbReference>
<dbReference type="EC" id="3.1.11.6" evidence="6"/>
<dbReference type="PIRSF" id="PIRSF006488">
    <property type="entry name" value="Exonuc_VII_S"/>
    <property type="match status" value="1"/>
</dbReference>
<proteinExistence type="inferred from homology"/>
<keyword evidence="5 6" id="KW-0269">Exonuclease</keyword>
<reference evidence="7 8" key="1">
    <citation type="journal article" date="2015" name="J. Biotechnol.">
        <title>Complete genome sequence of a malodorant-producing acetogen, Clostridium scatologenes ATCC 25775(T).</title>
        <authorList>
            <person name="Zhu Z."/>
            <person name="Guo T."/>
            <person name="Zheng H."/>
            <person name="Song T."/>
            <person name="Ouyang P."/>
            <person name="Xie J."/>
        </authorList>
    </citation>
    <scope>NUCLEOTIDE SEQUENCE [LARGE SCALE GENOMIC DNA]</scope>
    <source>
        <strain evidence="7 8">ATCC 25775</strain>
    </source>
</reference>
<dbReference type="GO" id="GO:0006308">
    <property type="term" value="P:DNA catabolic process"/>
    <property type="evidence" value="ECO:0007669"/>
    <property type="project" value="UniProtKB-UniRule"/>
</dbReference>
<evidence type="ECO:0000256" key="6">
    <source>
        <dbReference type="HAMAP-Rule" id="MF_00337"/>
    </source>
</evidence>
<comment type="similarity">
    <text evidence="1 6">Belongs to the XseB family.</text>
</comment>
<dbReference type="HOGENOM" id="CLU_145918_3_2_9"/>
<name>A0A0E3MA16_CLOSL</name>
<dbReference type="RefSeq" id="WP_029160982.1">
    <property type="nucleotide sequence ID" value="NZ_CP009933.1"/>
</dbReference>